<dbReference type="Proteomes" id="UP000483379">
    <property type="component" value="Unassembled WGS sequence"/>
</dbReference>
<evidence type="ECO:0000313" key="1">
    <source>
        <dbReference type="EMBL" id="NEV60868.1"/>
    </source>
</evidence>
<name>A0A6M0JTP6_9GAMM</name>
<accession>A0A6M0JTP6</accession>
<dbReference type="RefSeq" id="WP_164450910.1">
    <property type="nucleotide sequence ID" value="NZ_JAAIJQ010000005.1"/>
</dbReference>
<dbReference type="Pfam" id="PF10670">
    <property type="entry name" value="DUF4198"/>
    <property type="match status" value="1"/>
</dbReference>
<comment type="caution">
    <text evidence="1">The sequence shown here is derived from an EMBL/GenBank/DDBJ whole genome shotgun (WGS) entry which is preliminary data.</text>
</comment>
<organism evidence="1 2">
    <name type="scientific">Thiorhodococcus minor</name>
    <dbReference type="NCBI Taxonomy" id="57489"/>
    <lineage>
        <taxon>Bacteria</taxon>
        <taxon>Pseudomonadati</taxon>
        <taxon>Pseudomonadota</taxon>
        <taxon>Gammaproteobacteria</taxon>
        <taxon>Chromatiales</taxon>
        <taxon>Chromatiaceae</taxon>
        <taxon>Thiorhodococcus</taxon>
    </lineage>
</organism>
<keyword evidence="2" id="KW-1185">Reference proteome</keyword>
<reference evidence="1 2" key="1">
    <citation type="submission" date="2020-02" db="EMBL/GenBank/DDBJ databases">
        <title>Genome sequences of Thiorhodococcus mannitoliphagus and Thiorhodococcus minor, purple sulfur photosynthetic bacteria in the gammaproteobacterial family, Chromatiaceae.</title>
        <authorList>
            <person name="Aviles F.A."/>
            <person name="Meyer T.E."/>
            <person name="Kyndt J.A."/>
        </authorList>
    </citation>
    <scope>NUCLEOTIDE SEQUENCE [LARGE SCALE GENOMIC DNA]</scope>
    <source>
        <strain evidence="1 2">DSM 11518</strain>
    </source>
</reference>
<sequence length="260" mass="28540">MGQGISTRPHQALLGILLMTALGAQAHFQELIPSTDILTGETGSRIALALKFTHPMERGPVMPMGMPKRFAVVGPDGEEDLIDQLESEAIDGKEAFHAEYQVRQPGDYIFYVEPAPYWEPAEGVMIVHYTKVVVDAFGAEQGWDRELGLPVEILPLTRPYGLWSGNLFRGIVKQNGEPVAFAEVEVEWRNDGSITPPSDPYITQVVKADANGVFSYAMPHSGWWGFAALLEGDAPMESPAGEPVPVEAGALMWVHVRDMR</sequence>
<dbReference type="AlphaFoldDB" id="A0A6M0JTP6"/>
<dbReference type="InterPro" id="IPR019613">
    <property type="entry name" value="DUF4198"/>
</dbReference>
<dbReference type="EMBL" id="JAAIJQ010000005">
    <property type="protein sequence ID" value="NEV60868.1"/>
    <property type="molecule type" value="Genomic_DNA"/>
</dbReference>
<protein>
    <submittedName>
        <fullName evidence="1">DUF4198 domain-containing protein</fullName>
    </submittedName>
</protein>
<evidence type="ECO:0000313" key="2">
    <source>
        <dbReference type="Proteomes" id="UP000483379"/>
    </source>
</evidence>
<proteinExistence type="predicted"/>
<gene>
    <name evidence="1" type="ORF">G3446_02975</name>
</gene>